<gene>
    <name evidence="1" type="ORF">H5410_022948</name>
</gene>
<dbReference type="Proteomes" id="UP000824120">
    <property type="component" value="Chromosome 4"/>
</dbReference>
<organism evidence="1 2">
    <name type="scientific">Solanum commersonii</name>
    <name type="common">Commerson's wild potato</name>
    <name type="synonym">Commerson's nightshade</name>
    <dbReference type="NCBI Taxonomy" id="4109"/>
    <lineage>
        <taxon>Eukaryota</taxon>
        <taxon>Viridiplantae</taxon>
        <taxon>Streptophyta</taxon>
        <taxon>Embryophyta</taxon>
        <taxon>Tracheophyta</taxon>
        <taxon>Spermatophyta</taxon>
        <taxon>Magnoliopsida</taxon>
        <taxon>eudicotyledons</taxon>
        <taxon>Gunneridae</taxon>
        <taxon>Pentapetalae</taxon>
        <taxon>asterids</taxon>
        <taxon>lamiids</taxon>
        <taxon>Solanales</taxon>
        <taxon>Solanaceae</taxon>
        <taxon>Solanoideae</taxon>
        <taxon>Solaneae</taxon>
        <taxon>Solanum</taxon>
    </lineage>
</organism>
<reference evidence="1 2" key="1">
    <citation type="submission" date="2020-09" db="EMBL/GenBank/DDBJ databases">
        <title>De no assembly of potato wild relative species, Solanum commersonii.</title>
        <authorList>
            <person name="Cho K."/>
        </authorList>
    </citation>
    <scope>NUCLEOTIDE SEQUENCE [LARGE SCALE GENOMIC DNA]</scope>
    <source>
        <strain evidence="1">LZ3.2</strain>
        <tissue evidence="1">Leaf</tissue>
    </source>
</reference>
<name>A0A9J5ZFH5_SOLCO</name>
<dbReference type="AlphaFoldDB" id="A0A9J5ZFH5"/>
<accession>A0A9J5ZFH5</accession>
<proteinExistence type="predicted"/>
<sequence length="81" mass="9510">MHKSAEFFSGKSDSHHQNFIFVTHLSKELKENRVRVSQLAILYDGDLHNLRAKIHAGSIMLNHKAVKQLLLSYRHWLRDVF</sequence>
<dbReference type="EMBL" id="JACXVP010000004">
    <property type="protein sequence ID" value="KAG5611667.1"/>
    <property type="molecule type" value="Genomic_DNA"/>
</dbReference>
<keyword evidence="2" id="KW-1185">Reference proteome</keyword>
<comment type="caution">
    <text evidence="1">The sequence shown here is derived from an EMBL/GenBank/DDBJ whole genome shotgun (WGS) entry which is preliminary data.</text>
</comment>
<protein>
    <submittedName>
        <fullName evidence="1">Uncharacterized protein</fullName>
    </submittedName>
</protein>
<evidence type="ECO:0000313" key="2">
    <source>
        <dbReference type="Proteomes" id="UP000824120"/>
    </source>
</evidence>
<evidence type="ECO:0000313" key="1">
    <source>
        <dbReference type="EMBL" id="KAG5611667.1"/>
    </source>
</evidence>